<evidence type="ECO:0000256" key="9">
    <source>
        <dbReference type="ARBA" id="ARBA00022691"/>
    </source>
</evidence>
<dbReference type="GO" id="GO:0071164">
    <property type="term" value="F:RNA cap trimethylguanosine synthase activity"/>
    <property type="evidence" value="ECO:0007669"/>
    <property type="project" value="TreeGrafter"/>
</dbReference>
<comment type="subunit">
    <text evidence="20">May form homooligomers. Interacts with CREBBP/CBP, EED/WAIT1, EP300/P300, NCOA6/PRIP, PPARBP/PBP and SMN.</text>
</comment>
<dbReference type="GO" id="GO:0005730">
    <property type="term" value="C:nucleolus"/>
    <property type="evidence" value="ECO:0007669"/>
    <property type="project" value="UniProtKB-SubCell"/>
</dbReference>
<evidence type="ECO:0000256" key="23">
    <source>
        <dbReference type="SAM" id="MobiDB-lite"/>
    </source>
</evidence>
<comment type="similarity">
    <text evidence="13">Belongs to the methyltransferase superfamily. Trimethylguanosine synthase family.</text>
</comment>
<evidence type="ECO:0000313" key="25">
    <source>
        <dbReference type="Proteomes" id="UP001381693"/>
    </source>
</evidence>
<evidence type="ECO:0000256" key="19">
    <source>
        <dbReference type="ARBA" id="ARBA00057179"/>
    </source>
</evidence>
<evidence type="ECO:0000313" key="24">
    <source>
        <dbReference type="EMBL" id="KAK7075232.1"/>
    </source>
</evidence>
<feature type="compositionally biased region" description="Basic and acidic residues" evidence="23">
    <location>
        <begin position="253"/>
        <end position="270"/>
    </location>
</feature>
<evidence type="ECO:0000256" key="16">
    <source>
        <dbReference type="ARBA" id="ARBA00048763"/>
    </source>
</evidence>
<keyword evidence="9" id="KW-0949">S-adenosyl-L-methionine</keyword>
<name>A0AAN9A9S0_HALRR</name>
<comment type="function">
    <text evidence="19">Catalyzes the 2 serial methylation steps for the conversion of the 7-monomethylguanosine (m(7)G) caps of snRNAs and snoRNAs to a 2,2,7-trimethylguanosine (m(2,2,7)G) cap structure. The enzyme is specific for guanine, and N7 methylation must precede N2 methylation. Hypermethylation of the m7G cap of U snRNAs leads to their concentration in nuclear foci, their colocalization with coilin and the formation of canonical Cajal bodies (CBs). Plays a role in transcriptional regulation.</text>
</comment>
<feature type="region of interest" description="Disordered" evidence="23">
    <location>
        <begin position="253"/>
        <end position="279"/>
    </location>
</feature>
<feature type="region of interest" description="Disordered" evidence="23">
    <location>
        <begin position="603"/>
        <end position="630"/>
    </location>
</feature>
<dbReference type="PANTHER" id="PTHR14741:SF32">
    <property type="entry name" value="TRIMETHYLGUANOSINE SYNTHASE"/>
    <property type="match status" value="1"/>
</dbReference>
<keyword evidence="5" id="KW-0963">Cytoplasm</keyword>
<organism evidence="24 25">
    <name type="scientific">Halocaridina rubra</name>
    <name type="common">Hawaiian red shrimp</name>
    <dbReference type="NCBI Taxonomy" id="373956"/>
    <lineage>
        <taxon>Eukaryota</taxon>
        <taxon>Metazoa</taxon>
        <taxon>Ecdysozoa</taxon>
        <taxon>Arthropoda</taxon>
        <taxon>Crustacea</taxon>
        <taxon>Multicrustacea</taxon>
        <taxon>Malacostraca</taxon>
        <taxon>Eumalacostraca</taxon>
        <taxon>Eucarida</taxon>
        <taxon>Decapoda</taxon>
        <taxon>Pleocyemata</taxon>
        <taxon>Caridea</taxon>
        <taxon>Atyoidea</taxon>
        <taxon>Atyidae</taxon>
        <taxon>Halocaridina</taxon>
    </lineage>
</organism>
<evidence type="ECO:0000256" key="5">
    <source>
        <dbReference type="ARBA" id="ARBA00022490"/>
    </source>
</evidence>
<dbReference type="EMBL" id="JAXCGZ010011342">
    <property type="protein sequence ID" value="KAK7075232.1"/>
    <property type="molecule type" value="Genomic_DNA"/>
</dbReference>
<evidence type="ECO:0000256" key="13">
    <source>
        <dbReference type="ARBA" id="ARBA00025783"/>
    </source>
</evidence>
<dbReference type="Proteomes" id="UP001381693">
    <property type="component" value="Unassembled WGS sequence"/>
</dbReference>
<comment type="subcellular location">
    <subcellularLocation>
        <location evidence="2">Cytoplasm</location>
    </subcellularLocation>
    <subcellularLocation>
        <location evidence="1">Nucleus</location>
        <location evidence="1">Cajal body</location>
    </subcellularLocation>
    <subcellularLocation>
        <location evidence="3">Nucleus</location>
        <location evidence="3">Nucleolus</location>
    </subcellularLocation>
</comment>
<evidence type="ECO:0000256" key="22">
    <source>
        <dbReference type="ARBA" id="ARBA00081504"/>
    </source>
</evidence>
<evidence type="ECO:0000256" key="4">
    <source>
        <dbReference type="ARBA" id="ARBA00018517"/>
    </source>
</evidence>
<dbReference type="InterPro" id="IPR029063">
    <property type="entry name" value="SAM-dependent_MTases_sf"/>
</dbReference>
<accession>A0AAN9A9S0</accession>
<evidence type="ECO:0000256" key="17">
    <source>
        <dbReference type="ARBA" id="ARBA00049075"/>
    </source>
</evidence>
<evidence type="ECO:0000256" key="6">
    <source>
        <dbReference type="ARBA" id="ARBA00022553"/>
    </source>
</evidence>
<proteinExistence type="inferred from homology"/>
<dbReference type="GO" id="GO:0005737">
    <property type="term" value="C:cytoplasm"/>
    <property type="evidence" value="ECO:0007669"/>
    <property type="project" value="UniProtKB-SubCell"/>
</dbReference>
<dbReference type="FunFam" id="3.40.50.150:FF:000066">
    <property type="entry name" value="Trimethylguanosine synthase 1"/>
    <property type="match status" value="1"/>
</dbReference>
<comment type="catalytic activity">
    <reaction evidence="14">
        <text>a 5'-end (N(2),N(7)-dimethyl 5'-triphosphoguanosine)-ribonucleoside in snoRNA + S-adenosyl-L-methionine = a 5'-end (N(2),N(2),N(7)-trimethyl 5'-triphosphoguanosine)-ribonucleoside in snoRNA + S-adenosyl-L-homocysteine + H(+)</text>
        <dbReference type="Rhea" id="RHEA:78507"/>
        <dbReference type="Rhea" id="RHEA-COMP:19088"/>
        <dbReference type="Rhea" id="RHEA-COMP:19090"/>
        <dbReference type="ChEBI" id="CHEBI:15378"/>
        <dbReference type="ChEBI" id="CHEBI:57856"/>
        <dbReference type="ChEBI" id="CHEBI:59789"/>
        <dbReference type="ChEBI" id="CHEBI:167623"/>
        <dbReference type="ChEBI" id="CHEBI:172880"/>
    </reaction>
    <physiologicalReaction direction="left-to-right" evidence="14">
        <dbReference type="Rhea" id="RHEA:78508"/>
    </physiologicalReaction>
</comment>
<dbReference type="InterPro" id="IPR019012">
    <property type="entry name" value="RNA_cap_Gua-N2-MeTrfase"/>
</dbReference>
<dbReference type="GO" id="GO:0015030">
    <property type="term" value="C:Cajal body"/>
    <property type="evidence" value="ECO:0007669"/>
    <property type="project" value="UniProtKB-SubCell"/>
</dbReference>
<keyword evidence="7" id="KW-0489">Methyltransferase</keyword>
<comment type="caution">
    <text evidence="24">The sequence shown here is derived from an EMBL/GenBank/DDBJ whole genome shotgun (WGS) entry which is preliminary data.</text>
</comment>
<sequence>MVLPKYLETQWYGEGRAVLQFHHDHGQEVSENTGDPVIAAEITCYMSTLNIREYEEITQSDDYGDFTSATCAASYASSEPEARNCPPGVPCDAWQSWLNFWETWENTYVPLSWVEHNRIVCKPDYLEWHDSYIRDYPDIIPAITDGLDEISQSVTETSGGEFKTMQDIANLNNLEKKKDILDKLYVEFSRVRYWFHFRRFLHSCGVKASEDLNRLFNENANIDYFVNRLEKANCHVKCEEMKPYCHPISLIESSHRDDNNDDENHFKDTTESMNHQQDLQSVNNVLKQGDGASEHEKDKETKKDAYFSEVCRRENCLYENNERKSTLCTEYCTVDKYLHAINDNEEKSEKDSWRDSNVTVEPRYCNIDQGRLTKKLEFYYNQYRNENFQARNYGSEMGQGSAVSSQEEEVKIMKIIVNDSAEPQCLPKSPEEKKQQTKTEMKEDMNPISQIFEDCYTEYVSKSNEENHFGLLRNKEVDHDSIAKSEERCERTKLYTLKDPSEELDTSPFAKMNGNEDNDILKENSNFVMTHDLGMNVDLENEHCALNSDNKVNNVRPTDCVVLNENTIVSGTSENCEGLTKNVASIGTIESCEGTVENSMSIGTLENSNDSKTASNTEETSLAVKSRKKRKNKRYQGTGWAMKYFASSNGVAESRHSQKEFINSQQTTVDVFSQPIISHASESKCAKGTLDMCGSNEQADKCNRSNSLSSVLESIGENTDSSPSSEYLLARSGDNDYVDSYHFSHGLAPILDSLDERTDLVSPSLDSVGEIADHLSLILEGVGERTDPLSPALDGVCEITDHLSPMSNGVGEITDTLSPTIKSVGEVTDHLSPTVDDVGEITDSYPSSYSHNKIEEKGTVVHSDSHCNGSLSRVSEAKKLKVNATDIDTADRGPILVKDNSVNIWMVSLKKLESLLLFRTVKKYFSAFLSFILALLFPIFDFHWMNKQVPSIQETAKAETPKKKLKDISHRKLQNWLDQVSYTELKVSGNLLLKKFQSYPEDRGMLKVYQSLSTAREQDGTPYIIVSTLDLLNMESDSAEDLARSHVYFDEEGCPRSSFDTMRHDVNGLDRQKEEVAIWRNMTSNCKLITYTLCDETPPFDLPKHLHKYWAQRHRLFLRYDEGIRLDEESWYSVTPELIAAHHAYRCQCNVVVDAFCGSGGNSIQLAITCKRVIAIDRDPTKIALARHNAAIYGVGDSIEFVVGDFFKIAPTISADVVFLSPPWGGTEYMHEKIYDVKKLDGAMSCEELLRTARMISSNIALYLPRSSNLCQVIELAGVGGSVDLEYNNMGKKRKALTAYFGDLVHYHC</sequence>
<gene>
    <name evidence="24" type="primary">TGS1</name>
    <name evidence="24" type="ORF">SK128_013119</name>
</gene>
<keyword evidence="12" id="KW-0539">Nucleus</keyword>
<comment type="catalytic activity">
    <reaction evidence="15">
        <text>a 5'-end (N(7)-methyl 5'-triphosphoguanosine)-ribonucleoside in snoRNA + S-adenosyl-L-methionine = a 5'-end (N(2),N(7)-dimethyl 5'-triphosphoguanosine)-ribonucleoside in snoRNA + S-adenosyl-L-homocysteine + H(+)</text>
        <dbReference type="Rhea" id="RHEA:78475"/>
        <dbReference type="Rhea" id="RHEA-COMP:19086"/>
        <dbReference type="Rhea" id="RHEA-COMP:19088"/>
        <dbReference type="ChEBI" id="CHEBI:15378"/>
        <dbReference type="ChEBI" id="CHEBI:57856"/>
        <dbReference type="ChEBI" id="CHEBI:59789"/>
        <dbReference type="ChEBI" id="CHEBI:156461"/>
        <dbReference type="ChEBI" id="CHEBI:172880"/>
    </reaction>
    <physiologicalReaction direction="left-to-right" evidence="15">
        <dbReference type="Rhea" id="RHEA:78476"/>
    </physiologicalReaction>
</comment>
<evidence type="ECO:0000256" key="1">
    <source>
        <dbReference type="ARBA" id="ARBA00004408"/>
    </source>
</evidence>
<evidence type="ECO:0000256" key="20">
    <source>
        <dbReference type="ARBA" id="ARBA00064494"/>
    </source>
</evidence>
<evidence type="ECO:0000256" key="15">
    <source>
        <dbReference type="ARBA" id="ARBA00048740"/>
    </source>
</evidence>
<evidence type="ECO:0000256" key="7">
    <source>
        <dbReference type="ARBA" id="ARBA00022603"/>
    </source>
</evidence>
<evidence type="ECO:0000256" key="12">
    <source>
        <dbReference type="ARBA" id="ARBA00023242"/>
    </source>
</evidence>
<dbReference type="PANTHER" id="PTHR14741">
    <property type="entry name" value="S-ADENOSYLMETHIONINE-DEPENDENT METHYLTRANSFERASE RELATED"/>
    <property type="match status" value="1"/>
</dbReference>
<keyword evidence="6" id="KW-0597">Phosphoprotein</keyword>
<dbReference type="Pfam" id="PF09445">
    <property type="entry name" value="Methyltransf_15"/>
    <property type="match status" value="1"/>
</dbReference>
<evidence type="ECO:0000256" key="10">
    <source>
        <dbReference type="ARBA" id="ARBA00023015"/>
    </source>
</evidence>
<feature type="compositionally biased region" description="Polar residues" evidence="23">
    <location>
        <begin position="603"/>
        <end position="620"/>
    </location>
</feature>
<reference evidence="24 25" key="1">
    <citation type="submission" date="2023-11" db="EMBL/GenBank/DDBJ databases">
        <title>Halocaridina rubra genome assembly.</title>
        <authorList>
            <person name="Smith C."/>
        </authorList>
    </citation>
    <scope>NUCLEOTIDE SEQUENCE [LARGE SCALE GENOMIC DNA]</scope>
    <source>
        <strain evidence="24">EP-1</strain>
        <tissue evidence="24">Whole</tissue>
    </source>
</reference>
<dbReference type="SUPFAM" id="SSF53335">
    <property type="entry name" value="S-adenosyl-L-methionine-dependent methyltransferases"/>
    <property type="match status" value="1"/>
</dbReference>
<comment type="catalytic activity">
    <reaction evidence="16">
        <text>a 5'-end (N(2),N(7)-dimethyl 5'-triphosphoguanosine)-ribonucleoside in snRNA + S-adenosyl-L-methionine = a 5'-end (N(2),N(2),N(7)-trimethyl 5'-triphosphoguanosine)-ribonucleoside in snRNA + S-adenosyl-L-homocysteine + H(+)</text>
        <dbReference type="Rhea" id="RHEA:78479"/>
        <dbReference type="Rhea" id="RHEA-COMP:19087"/>
        <dbReference type="Rhea" id="RHEA-COMP:19089"/>
        <dbReference type="ChEBI" id="CHEBI:15378"/>
        <dbReference type="ChEBI" id="CHEBI:57856"/>
        <dbReference type="ChEBI" id="CHEBI:59789"/>
        <dbReference type="ChEBI" id="CHEBI:167623"/>
        <dbReference type="ChEBI" id="CHEBI:172880"/>
    </reaction>
    <physiologicalReaction direction="left-to-right" evidence="16">
        <dbReference type="Rhea" id="RHEA:78480"/>
    </physiologicalReaction>
</comment>
<dbReference type="CDD" id="cd02440">
    <property type="entry name" value="AdoMet_MTases"/>
    <property type="match status" value="1"/>
</dbReference>
<keyword evidence="8" id="KW-0808">Transferase</keyword>
<evidence type="ECO:0000256" key="2">
    <source>
        <dbReference type="ARBA" id="ARBA00004496"/>
    </source>
</evidence>
<dbReference type="Gene3D" id="3.40.50.150">
    <property type="entry name" value="Vaccinia Virus protein VP39"/>
    <property type="match status" value="1"/>
</dbReference>
<keyword evidence="11" id="KW-0804">Transcription</keyword>
<protein>
    <recommendedName>
        <fullName evidence="4">Trimethylguanosine synthase</fullName>
    </recommendedName>
    <alternativeName>
        <fullName evidence="18">Cap-specific guanine-N(2) methyltransferase</fullName>
    </alternativeName>
    <alternativeName>
        <fullName evidence="21">Nuclear receptor coactivator 6-interacting protein</fullName>
    </alternativeName>
    <alternativeName>
        <fullName evidence="22">PRIP-interacting protein with methyltransferase motif</fullName>
    </alternativeName>
</protein>
<evidence type="ECO:0000256" key="3">
    <source>
        <dbReference type="ARBA" id="ARBA00004604"/>
    </source>
</evidence>
<keyword evidence="25" id="KW-1185">Reference proteome</keyword>
<evidence type="ECO:0000256" key="18">
    <source>
        <dbReference type="ARBA" id="ARBA00049790"/>
    </source>
</evidence>
<evidence type="ECO:0000256" key="11">
    <source>
        <dbReference type="ARBA" id="ARBA00023163"/>
    </source>
</evidence>
<evidence type="ECO:0000256" key="14">
    <source>
        <dbReference type="ARBA" id="ARBA00047418"/>
    </source>
</evidence>
<keyword evidence="10" id="KW-0805">Transcription regulation</keyword>
<evidence type="ECO:0000256" key="21">
    <source>
        <dbReference type="ARBA" id="ARBA00079339"/>
    </source>
</evidence>
<evidence type="ECO:0000256" key="8">
    <source>
        <dbReference type="ARBA" id="ARBA00022679"/>
    </source>
</evidence>
<comment type="catalytic activity">
    <reaction evidence="17">
        <text>a 5'-end (N(7)-methyl 5'-triphosphoguanosine)-ribonucleoside in snRNA + S-adenosyl-L-methionine = a 5'-end (N(2),N(7)-dimethyl 5'-triphosphoguanosine)-ribonucleoside in snRNA + S-adenosyl-L-homocysteine + H(+)</text>
        <dbReference type="Rhea" id="RHEA:78471"/>
        <dbReference type="Rhea" id="RHEA-COMP:19085"/>
        <dbReference type="Rhea" id="RHEA-COMP:19087"/>
        <dbReference type="ChEBI" id="CHEBI:15378"/>
        <dbReference type="ChEBI" id="CHEBI:57856"/>
        <dbReference type="ChEBI" id="CHEBI:59789"/>
        <dbReference type="ChEBI" id="CHEBI:156461"/>
        <dbReference type="ChEBI" id="CHEBI:172880"/>
    </reaction>
    <physiologicalReaction direction="left-to-right" evidence="17">
        <dbReference type="Rhea" id="RHEA:78472"/>
    </physiologicalReaction>
</comment>